<evidence type="ECO:0000256" key="5">
    <source>
        <dbReference type="ARBA" id="ARBA00023277"/>
    </source>
</evidence>
<reference evidence="8" key="1">
    <citation type="submission" date="2016-06" db="EMBL/GenBank/DDBJ databases">
        <title>Parallel loss of symbiosis genes in relatives of nitrogen-fixing non-legume Parasponia.</title>
        <authorList>
            <person name="Van Velzen R."/>
            <person name="Holmer R."/>
            <person name="Bu F."/>
            <person name="Rutten L."/>
            <person name="Van Zeijl A."/>
            <person name="Liu W."/>
            <person name="Santuari L."/>
            <person name="Cao Q."/>
            <person name="Sharma T."/>
            <person name="Shen D."/>
            <person name="Roswanjaya Y."/>
            <person name="Wardhani T."/>
            <person name="Kalhor M.S."/>
            <person name="Jansen J."/>
            <person name="Van den Hoogen J."/>
            <person name="Gungor B."/>
            <person name="Hartog M."/>
            <person name="Hontelez J."/>
            <person name="Verver J."/>
            <person name="Yang W.-C."/>
            <person name="Schijlen E."/>
            <person name="Repin R."/>
            <person name="Schilthuizen M."/>
            <person name="Schranz E."/>
            <person name="Heidstra R."/>
            <person name="Miyata K."/>
            <person name="Fedorova E."/>
            <person name="Kohlen W."/>
            <person name="Bisseling T."/>
            <person name="Smit S."/>
            <person name="Geurts R."/>
        </authorList>
    </citation>
    <scope>NUCLEOTIDE SEQUENCE [LARGE SCALE GENOMIC DNA]</scope>
    <source>
        <strain evidence="8">cv. WU1-14</strain>
    </source>
</reference>
<organism evidence="7 8">
    <name type="scientific">Parasponia andersonii</name>
    <name type="common">Sponia andersonii</name>
    <dbReference type="NCBI Taxonomy" id="3476"/>
    <lineage>
        <taxon>Eukaryota</taxon>
        <taxon>Viridiplantae</taxon>
        <taxon>Streptophyta</taxon>
        <taxon>Embryophyta</taxon>
        <taxon>Tracheophyta</taxon>
        <taxon>Spermatophyta</taxon>
        <taxon>Magnoliopsida</taxon>
        <taxon>eudicotyledons</taxon>
        <taxon>Gunneridae</taxon>
        <taxon>Pentapetalae</taxon>
        <taxon>rosids</taxon>
        <taxon>fabids</taxon>
        <taxon>Rosales</taxon>
        <taxon>Cannabaceae</taxon>
        <taxon>Parasponia</taxon>
    </lineage>
</organism>
<dbReference type="PANTHER" id="PTHR31933">
    <property type="entry name" value="O-FUCOSYLTRANSFERASE 2-RELATED"/>
    <property type="match status" value="1"/>
</dbReference>
<keyword evidence="2 7" id="KW-0328">Glycosyltransferase</keyword>
<evidence type="ECO:0000256" key="4">
    <source>
        <dbReference type="ARBA" id="ARBA00023253"/>
    </source>
</evidence>
<evidence type="ECO:0000313" key="8">
    <source>
        <dbReference type="Proteomes" id="UP000237105"/>
    </source>
</evidence>
<dbReference type="OrthoDB" id="1882547at2759"/>
<dbReference type="Pfam" id="PF10250">
    <property type="entry name" value="O-FucT"/>
    <property type="match status" value="1"/>
</dbReference>
<evidence type="ECO:0000256" key="3">
    <source>
        <dbReference type="ARBA" id="ARBA00022679"/>
    </source>
</evidence>
<comment type="caution">
    <text evidence="7">The sequence shown here is derived from an EMBL/GenBank/DDBJ whole genome shotgun (WGS) entry which is preliminary data.</text>
</comment>
<keyword evidence="4" id="KW-0294">Fucose metabolism</keyword>
<proteinExistence type="inferred from homology"/>
<gene>
    <name evidence="7" type="ORF">PanWU01x14_297630</name>
</gene>
<dbReference type="EMBL" id="JXTB01000438">
    <property type="protein sequence ID" value="PON40443.1"/>
    <property type="molecule type" value="Genomic_DNA"/>
</dbReference>
<evidence type="ECO:0000313" key="7">
    <source>
        <dbReference type="EMBL" id="PON40443.1"/>
    </source>
</evidence>
<keyword evidence="5" id="KW-0119">Carbohydrate metabolism</keyword>
<dbReference type="Proteomes" id="UP000237105">
    <property type="component" value="Unassembled WGS sequence"/>
</dbReference>
<keyword evidence="3 7" id="KW-0808">Transferase</keyword>
<dbReference type="GO" id="GO:0006004">
    <property type="term" value="P:fucose metabolic process"/>
    <property type="evidence" value="ECO:0007669"/>
    <property type="project" value="UniProtKB-KW"/>
</dbReference>
<accession>A0A2P5AV70</accession>
<dbReference type="AlphaFoldDB" id="A0A2P5AV70"/>
<evidence type="ECO:0000256" key="6">
    <source>
        <dbReference type="ARBA" id="ARBA00030350"/>
    </source>
</evidence>
<comment type="similarity">
    <text evidence="1">Belongs to the glycosyltransferase GT106 family.</text>
</comment>
<dbReference type="PANTHER" id="PTHR31933:SF1">
    <property type="entry name" value="PROTEIN PECTIC ARABINOGALACTAN SYNTHESIS-RELATED"/>
    <property type="match status" value="1"/>
</dbReference>
<protein>
    <recommendedName>
        <fullName evidence="6">O-fucosyltransferase family protein</fullName>
    </recommendedName>
</protein>
<evidence type="ECO:0000256" key="2">
    <source>
        <dbReference type="ARBA" id="ARBA00022676"/>
    </source>
</evidence>
<sequence>MYFSFGYDKIHPEINRLRCRVNNHALKFLPEIQQMADLLAARMRNRIGRSNPYMALHLRFEKGMVGLSFCYFLGTREEKASMAENRKRNGHGGISISAEWFSSVATSPAEAKGRRQCPPLEPGEVAVILYVASGQVYGGKNRMAPLRNIFPNGERNSRIFSEEYGSTGDL</sequence>
<keyword evidence="8" id="KW-1185">Reference proteome</keyword>
<dbReference type="InterPro" id="IPR052272">
    <property type="entry name" value="GT106_glycosyltransferase"/>
</dbReference>
<dbReference type="InterPro" id="IPR019378">
    <property type="entry name" value="GDP-Fuc_O-FucTrfase"/>
</dbReference>
<name>A0A2P5AV70_PARAD</name>
<dbReference type="STRING" id="3476.A0A2P5AV70"/>
<evidence type="ECO:0000256" key="1">
    <source>
        <dbReference type="ARBA" id="ARBA00007737"/>
    </source>
</evidence>
<dbReference type="GO" id="GO:0016757">
    <property type="term" value="F:glycosyltransferase activity"/>
    <property type="evidence" value="ECO:0007669"/>
    <property type="project" value="UniProtKB-KW"/>
</dbReference>